<dbReference type="EMBL" id="PYAX01000002">
    <property type="protein sequence ID" value="PSL57359.1"/>
    <property type="molecule type" value="Genomic_DNA"/>
</dbReference>
<sequence>MPLPAAVLATLGEIPVTIRSAAFPKVYLRKDGTGVTSTLEVAEKRHGG</sequence>
<accession>A0A2P8IFV8</accession>
<dbReference type="AlphaFoldDB" id="A0A2P8IFV8"/>
<evidence type="ECO:0000313" key="1">
    <source>
        <dbReference type="EMBL" id="PSL57359.1"/>
    </source>
</evidence>
<comment type="caution">
    <text evidence="1">The sequence shown here is derived from an EMBL/GenBank/DDBJ whole genome shotgun (WGS) entry which is preliminary data.</text>
</comment>
<name>A0A2P8IFV8_SACCR</name>
<gene>
    <name evidence="1" type="ORF">B0I31_102337</name>
</gene>
<organism evidence="1 2">
    <name type="scientific">Saccharothrix carnea</name>
    <dbReference type="NCBI Taxonomy" id="1280637"/>
    <lineage>
        <taxon>Bacteria</taxon>
        <taxon>Bacillati</taxon>
        <taxon>Actinomycetota</taxon>
        <taxon>Actinomycetes</taxon>
        <taxon>Pseudonocardiales</taxon>
        <taxon>Pseudonocardiaceae</taxon>
        <taxon>Saccharothrix</taxon>
    </lineage>
</organism>
<dbReference type="Proteomes" id="UP000241118">
    <property type="component" value="Unassembled WGS sequence"/>
</dbReference>
<protein>
    <submittedName>
        <fullName evidence="1">Uncharacterized protein</fullName>
    </submittedName>
</protein>
<keyword evidence="2" id="KW-1185">Reference proteome</keyword>
<proteinExistence type="predicted"/>
<reference evidence="1 2" key="1">
    <citation type="submission" date="2018-03" db="EMBL/GenBank/DDBJ databases">
        <title>Genomic Encyclopedia of Type Strains, Phase III (KMG-III): the genomes of soil and plant-associated and newly described type strains.</title>
        <authorList>
            <person name="Whitman W."/>
        </authorList>
    </citation>
    <scope>NUCLEOTIDE SEQUENCE [LARGE SCALE GENOMIC DNA]</scope>
    <source>
        <strain evidence="1 2">CGMCC 4.7097</strain>
    </source>
</reference>
<evidence type="ECO:0000313" key="2">
    <source>
        <dbReference type="Proteomes" id="UP000241118"/>
    </source>
</evidence>